<protein>
    <submittedName>
        <fullName evidence="1">WXG100 family type VII secretion target</fullName>
    </submittedName>
</protein>
<evidence type="ECO:0000313" key="2">
    <source>
        <dbReference type="Proteomes" id="UP000239494"/>
    </source>
</evidence>
<reference evidence="1 2" key="1">
    <citation type="submission" date="2018-03" db="EMBL/GenBank/DDBJ databases">
        <title>Genomic Encyclopedia of Archaeal and Bacterial Type Strains, Phase II (KMG-II): from individual species to whole genera.</title>
        <authorList>
            <person name="Goeker M."/>
        </authorList>
    </citation>
    <scope>NUCLEOTIDE SEQUENCE [LARGE SCALE GENOMIC DNA]</scope>
    <source>
        <strain evidence="1 2">DSM 44720</strain>
    </source>
</reference>
<dbReference type="OrthoDB" id="4554345at2"/>
<dbReference type="InterPro" id="IPR036689">
    <property type="entry name" value="ESAT-6-like_sf"/>
</dbReference>
<gene>
    <name evidence="1" type="ORF">CLV43_108369</name>
</gene>
<comment type="caution">
    <text evidence="1">The sequence shown here is derived from an EMBL/GenBank/DDBJ whole genome shotgun (WGS) entry which is preliminary data.</text>
</comment>
<name>A0A2T0SZZ9_9PSEU</name>
<keyword evidence="2" id="KW-1185">Reference proteome</keyword>
<accession>A0A2T0SZZ9</accession>
<proteinExistence type="predicted"/>
<dbReference type="EMBL" id="PVTF01000008">
    <property type="protein sequence ID" value="PRY38969.1"/>
    <property type="molecule type" value="Genomic_DNA"/>
</dbReference>
<evidence type="ECO:0000313" key="1">
    <source>
        <dbReference type="EMBL" id="PRY38969.1"/>
    </source>
</evidence>
<dbReference type="Gene3D" id="1.10.287.1060">
    <property type="entry name" value="ESAT-6-like"/>
    <property type="match status" value="1"/>
</dbReference>
<sequence length="106" mass="10799">MAPVSTTTPGMLAAAGHLADTQSVAKKGVATITDSLTALKSTWIGDASTAFDSAMCAWMDDCKFIVGKLGEMIDVMNGNQKVIAAGEQANTQQASRIPTGPGLAGI</sequence>
<dbReference type="SUPFAM" id="SSF140453">
    <property type="entry name" value="EsxAB dimer-like"/>
    <property type="match status" value="1"/>
</dbReference>
<organism evidence="1 2">
    <name type="scientific">Umezawaea tangerina</name>
    <dbReference type="NCBI Taxonomy" id="84725"/>
    <lineage>
        <taxon>Bacteria</taxon>
        <taxon>Bacillati</taxon>
        <taxon>Actinomycetota</taxon>
        <taxon>Actinomycetes</taxon>
        <taxon>Pseudonocardiales</taxon>
        <taxon>Pseudonocardiaceae</taxon>
        <taxon>Umezawaea</taxon>
    </lineage>
</organism>
<dbReference type="Pfam" id="PF06013">
    <property type="entry name" value="WXG100"/>
    <property type="match status" value="1"/>
</dbReference>
<dbReference type="InterPro" id="IPR010310">
    <property type="entry name" value="T7SS_ESAT-6-like"/>
</dbReference>
<dbReference type="AlphaFoldDB" id="A0A2T0SZZ9"/>
<dbReference type="Proteomes" id="UP000239494">
    <property type="component" value="Unassembled WGS sequence"/>
</dbReference>